<dbReference type="RefSeq" id="WP_188629469.1">
    <property type="nucleotide sequence ID" value="NZ_BMKE01000010.1"/>
</dbReference>
<organism evidence="2 3">
    <name type="scientific">Oceanisphaera marina</name>
    <dbReference type="NCBI Taxonomy" id="2017550"/>
    <lineage>
        <taxon>Bacteria</taxon>
        <taxon>Pseudomonadati</taxon>
        <taxon>Pseudomonadota</taxon>
        <taxon>Gammaproteobacteria</taxon>
        <taxon>Aeromonadales</taxon>
        <taxon>Aeromonadaceae</taxon>
        <taxon>Oceanisphaera</taxon>
    </lineage>
</organism>
<dbReference type="EMBL" id="BMKE01000010">
    <property type="protein sequence ID" value="GGB42525.1"/>
    <property type="molecule type" value="Genomic_DNA"/>
</dbReference>
<dbReference type="InterPro" id="IPR010865">
    <property type="entry name" value="DUF1499"/>
</dbReference>
<dbReference type="Proteomes" id="UP000646152">
    <property type="component" value="Unassembled WGS sequence"/>
</dbReference>
<evidence type="ECO:0000313" key="2">
    <source>
        <dbReference type="EMBL" id="GGB42525.1"/>
    </source>
</evidence>
<sequence>METLFVYRWSLGSLFCLLLPLIGIVGTRLQWWPYTLGLLLLVVALGCSLLLLPFALWQRQWLAMVPPILLLLLVLPFVVRAFTLPAIHDISTDTTNPPALTAALTLRSEGDHSIEYQGAAVAQQQHATWPGIQPLIIQKPLEQVHTQVQVLVARRGWTITANSNHQLEAVSRSTLFGFSDDIAIRLTPVTPAEGSPVDATVLNHLNKNKQQTTMATRVDMRSASRVGKSDLGANAKRVCAFLTELNQL</sequence>
<feature type="transmembrane region" description="Helical" evidence="1">
    <location>
        <begin position="34"/>
        <end position="55"/>
    </location>
</feature>
<proteinExistence type="predicted"/>
<name>A0ABQ1IJD5_9GAMM</name>
<keyword evidence="1" id="KW-0472">Membrane</keyword>
<evidence type="ECO:0000256" key="1">
    <source>
        <dbReference type="SAM" id="Phobius"/>
    </source>
</evidence>
<evidence type="ECO:0000313" key="3">
    <source>
        <dbReference type="Proteomes" id="UP000646152"/>
    </source>
</evidence>
<feature type="transmembrane region" description="Helical" evidence="1">
    <location>
        <begin position="6"/>
        <end position="27"/>
    </location>
</feature>
<gene>
    <name evidence="2" type="ORF">GCM10011502_14810</name>
</gene>
<keyword evidence="1" id="KW-0812">Transmembrane</keyword>
<accession>A0ABQ1IJD5</accession>
<protein>
    <recommendedName>
        <fullName evidence="4">DUF1499 domain-containing protein</fullName>
    </recommendedName>
</protein>
<reference evidence="3" key="1">
    <citation type="journal article" date="2019" name="Int. J. Syst. Evol. Microbiol.">
        <title>The Global Catalogue of Microorganisms (GCM) 10K type strain sequencing project: providing services to taxonomists for standard genome sequencing and annotation.</title>
        <authorList>
            <consortium name="The Broad Institute Genomics Platform"/>
            <consortium name="The Broad Institute Genome Sequencing Center for Infectious Disease"/>
            <person name="Wu L."/>
            <person name="Ma J."/>
        </authorList>
    </citation>
    <scope>NUCLEOTIDE SEQUENCE [LARGE SCALE GENOMIC DNA]</scope>
    <source>
        <strain evidence="3">CGMCC 1.15923</strain>
    </source>
</reference>
<comment type="caution">
    <text evidence="2">The sequence shown here is derived from an EMBL/GenBank/DDBJ whole genome shotgun (WGS) entry which is preliminary data.</text>
</comment>
<keyword evidence="3" id="KW-1185">Reference proteome</keyword>
<dbReference type="Pfam" id="PF07386">
    <property type="entry name" value="DUF1499"/>
    <property type="match status" value="1"/>
</dbReference>
<keyword evidence="1" id="KW-1133">Transmembrane helix</keyword>
<feature type="transmembrane region" description="Helical" evidence="1">
    <location>
        <begin position="61"/>
        <end position="79"/>
    </location>
</feature>
<evidence type="ECO:0008006" key="4">
    <source>
        <dbReference type="Google" id="ProtNLM"/>
    </source>
</evidence>